<gene>
    <name evidence="1" type="ORF">C6P45_002961</name>
</gene>
<evidence type="ECO:0000313" key="2">
    <source>
        <dbReference type="Proteomes" id="UP000750334"/>
    </source>
</evidence>
<name>A0A9P7BCH4_MAUEX</name>
<dbReference type="AlphaFoldDB" id="A0A9P7BCH4"/>
<keyword evidence="2" id="KW-1185">Reference proteome</keyword>
<dbReference type="InterPro" id="IPR011008">
    <property type="entry name" value="Dimeric_a/b-barrel"/>
</dbReference>
<evidence type="ECO:0000313" key="1">
    <source>
        <dbReference type="EMBL" id="KAG0670016.1"/>
    </source>
</evidence>
<sequence length="103" mass="11733">MNEWSVIVYDKPGMDRMTVFGEHVGGLPGFIDDKSMVTGGQINDDSDPRKPIGSSFIIRAETKEDVVNILKKDAFYKHGIWDVDNAIIHHLYCVYREGLDYQL</sequence>
<evidence type="ECO:0008006" key="3">
    <source>
        <dbReference type="Google" id="ProtNLM"/>
    </source>
</evidence>
<dbReference type="OrthoDB" id="5519740at2759"/>
<dbReference type="PANTHER" id="PTHR33606:SF3">
    <property type="entry name" value="PROTEIN YCII"/>
    <property type="match status" value="1"/>
</dbReference>
<proteinExistence type="predicted"/>
<dbReference type="SUPFAM" id="SSF54909">
    <property type="entry name" value="Dimeric alpha+beta barrel"/>
    <property type="match status" value="1"/>
</dbReference>
<comment type="caution">
    <text evidence="1">The sequence shown here is derived from an EMBL/GenBank/DDBJ whole genome shotgun (WGS) entry which is preliminary data.</text>
</comment>
<organism evidence="1 2">
    <name type="scientific">Maudiozyma exigua</name>
    <name type="common">Yeast</name>
    <name type="synonym">Kazachstania exigua</name>
    <dbReference type="NCBI Taxonomy" id="34358"/>
    <lineage>
        <taxon>Eukaryota</taxon>
        <taxon>Fungi</taxon>
        <taxon>Dikarya</taxon>
        <taxon>Ascomycota</taxon>
        <taxon>Saccharomycotina</taxon>
        <taxon>Saccharomycetes</taxon>
        <taxon>Saccharomycetales</taxon>
        <taxon>Saccharomycetaceae</taxon>
        <taxon>Maudiozyma</taxon>
    </lineage>
</organism>
<dbReference type="Proteomes" id="UP000750334">
    <property type="component" value="Unassembled WGS sequence"/>
</dbReference>
<reference evidence="1 2" key="1">
    <citation type="submission" date="2020-11" db="EMBL/GenBank/DDBJ databases">
        <title>Kefir isolates.</title>
        <authorList>
            <person name="Marcisauskas S."/>
            <person name="Kim Y."/>
            <person name="Blasche S."/>
        </authorList>
    </citation>
    <scope>NUCLEOTIDE SEQUENCE [LARGE SCALE GENOMIC DNA]</scope>
    <source>
        <strain evidence="1 2">OG2</strain>
    </source>
</reference>
<accession>A0A9P7BCH4</accession>
<dbReference type="InterPro" id="IPR051807">
    <property type="entry name" value="Sec-metab_biosynth-assoc"/>
</dbReference>
<dbReference type="Gene3D" id="3.30.70.1060">
    <property type="entry name" value="Dimeric alpha+beta barrel"/>
    <property type="match status" value="1"/>
</dbReference>
<dbReference type="PANTHER" id="PTHR33606">
    <property type="entry name" value="PROTEIN YCII"/>
    <property type="match status" value="1"/>
</dbReference>
<dbReference type="EMBL" id="PUHR01000029">
    <property type="protein sequence ID" value="KAG0670016.1"/>
    <property type="molecule type" value="Genomic_DNA"/>
</dbReference>
<protein>
    <recommendedName>
        <fullName evidence="3">YCII-related domain-containing protein</fullName>
    </recommendedName>
</protein>